<feature type="domain" description="F420-non-reducing hydrogenase iron-sulfur subunit D" evidence="5">
    <location>
        <begin position="24"/>
        <end position="123"/>
    </location>
</feature>
<sequence length="133" mass="15299">MEEKGFKLSILCCNYTNLSEREDFFEVPVSLEIKRYPCSGKIEITDMLRALREGAKGVMVAGCMPGTCHNGRGSERAEKRVLGARKILEEIGLEPERISMFFVNRLDGEDFINKVKAFYREILNFELKGRERK</sequence>
<gene>
    <name evidence="6" type="ORF">C0197_04670</name>
</gene>
<protein>
    <recommendedName>
        <fullName evidence="5">F420-non-reducing hydrogenase iron-sulfur subunit D domain-containing protein</fullName>
    </recommendedName>
</protein>
<evidence type="ECO:0000256" key="4">
    <source>
        <dbReference type="ARBA" id="ARBA00023014"/>
    </source>
</evidence>
<keyword evidence="4" id="KW-0411">Iron-sulfur</keyword>
<evidence type="ECO:0000256" key="1">
    <source>
        <dbReference type="ARBA" id="ARBA00022723"/>
    </source>
</evidence>
<dbReference type="InterPro" id="IPR003813">
    <property type="entry name" value="MvhD/FlpD"/>
</dbReference>
<dbReference type="GO" id="GO:0016491">
    <property type="term" value="F:oxidoreductase activity"/>
    <property type="evidence" value="ECO:0007669"/>
    <property type="project" value="UniProtKB-KW"/>
</dbReference>
<evidence type="ECO:0000259" key="5">
    <source>
        <dbReference type="Pfam" id="PF02662"/>
    </source>
</evidence>
<evidence type="ECO:0000256" key="2">
    <source>
        <dbReference type="ARBA" id="ARBA00023002"/>
    </source>
</evidence>
<dbReference type="GO" id="GO:0051536">
    <property type="term" value="F:iron-sulfur cluster binding"/>
    <property type="evidence" value="ECO:0007669"/>
    <property type="project" value="UniProtKB-KW"/>
</dbReference>
<reference evidence="6 7" key="1">
    <citation type="submission" date="2018-01" db="EMBL/GenBank/DDBJ databases">
        <title>Metagenomic assembled genomes from two thermal pools in the Uzon Caldera, Kamchatka, Russia.</title>
        <authorList>
            <person name="Wilkins L."/>
            <person name="Ettinger C."/>
        </authorList>
    </citation>
    <scope>NUCLEOTIDE SEQUENCE [LARGE SCALE GENOMIC DNA]</scope>
    <source>
        <strain evidence="6">ZAV-15</strain>
    </source>
</reference>
<name>A0A2N7PIZ6_9BACT</name>
<dbReference type="EMBL" id="PNIE01000064">
    <property type="protein sequence ID" value="PMP62440.1"/>
    <property type="molecule type" value="Genomic_DNA"/>
</dbReference>
<dbReference type="Proteomes" id="UP000235731">
    <property type="component" value="Unassembled WGS sequence"/>
</dbReference>
<keyword evidence="3" id="KW-0408">Iron</keyword>
<evidence type="ECO:0000313" key="7">
    <source>
        <dbReference type="Proteomes" id="UP000235731"/>
    </source>
</evidence>
<accession>A0A2N7PIZ6</accession>
<organism evidence="6 7">
    <name type="scientific">Caldimicrobium thiodismutans</name>
    <dbReference type="NCBI Taxonomy" id="1653476"/>
    <lineage>
        <taxon>Bacteria</taxon>
        <taxon>Pseudomonadati</taxon>
        <taxon>Thermodesulfobacteriota</taxon>
        <taxon>Thermodesulfobacteria</taxon>
        <taxon>Thermodesulfobacteriales</taxon>
        <taxon>Thermodesulfobacteriaceae</taxon>
        <taxon>Caldimicrobium</taxon>
    </lineage>
</organism>
<evidence type="ECO:0000256" key="3">
    <source>
        <dbReference type="ARBA" id="ARBA00023004"/>
    </source>
</evidence>
<proteinExistence type="predicted"/>
<dbReference type="GO" id="GO:0046872">
    <property type="term" value="F:metal ion binding"/>
    <property type="evidence" value="ECO:0007669"/>
    <property type="project" value="UniProtKB-KW"/>
</dbReference>
<evidence type="ECO:0000313" key="6">
    <source>
        <dbReference type="EMBL" id="PMP62440.1"/>
    </source>
</evidence>
<comment type="caution">
    <text evidence="6">The sequence shown here is derived from an EMBL/GenBank/DDBJ whole genome shotgun (WGS) entry which is preliminary data.</text>
</comment>
<keyword evidence="1" id="KW-0479">Metal-binding</keyword>
<dbReference type="Pfam" id="PF02662">
    <property type="entry name" value="FlpD"/>
    <property type="match status" value="1"/>
</dbReference>
<dbReference type="AlphaFoldDB" id="A0A2N7PIZ6"/>
<keyword evidence="2" id="KW-0560">Oxidoreductase</keyword>